<feature type="region of interest" description="Disordered" evidence="1">
    <location>
        <begin position="1"/>
        <end position="25"/>
    </location>
</feature>
<protein>
    <submittedName>
        <fullName evidence="2">Uncharacterized protein</fullName>
    </submittedName>
</protein>
<gene>
    <name evidence="2" type="ORF">C922_01070</name>
</gene>
<proteinExistence type="predicted"/>
<dbReference type="Proteomes" id="UP000030640">
    <property type="component" value="Unassembled WGS sequence"/>
</dbReference>
<dbReference type="GeneID" id="20036344"/>
<accession>W7AAE0</accession>
<feature type="compositionally biased region" description="Basic residues" evidence="1">
    <location>
        <begin position="115"/>
        <end position="125"/>
    </location>
</feature>
<feature type="region of interest" description="Disordered" evidence="1">
    <location>
        <begin position="691"/>
        <end position="740"/>
    </location>
</feature>
<sequence length="1503" mass="174231">MNELKELSRKVRENTSVKKEEKKNEPEIKNLFENFLSNNSINYLSSFINKTNGIDKPGEKEGGERTPQGGDHLENARQSGERQVRGEQHLGGEKELYGEPTAEQGTYQQDDAPPGKKHLTEKKKKYRDDSEGHTGESKNVSHINVKKILQNKKNVDFKDLNKLINFFDDEIMERSRKLERFMNQNKIKNDYSEQILMIEKFNREMRIIEKDLSQKEDPLYQLYLMKKEKKKSYDSLVFFKNFFNCLESYLHLSDKAEANYKKLKIWKVLLYLRNCKTHILLIRAIFKSAKGGNVDGESAKVKRAKLNMEEGTAADGPPQFDDATVMEKSNEAEKFEDMLGHKTNCDGVPTDNNHLDKKLMEDLKNMFLTDSPEEAQNGKPTLMKEMILKYDHLVNNLRCIVRVTFEKMFLFNGNIKIYKHVYLNPSDISSQNEESIQGQKISYVLFWHMAYILKMHRKYLEEIKKHLFFNLFKFMILFYCLAKNVNWKKVINNLHQMERTSAYSLNYRHVKKFVSSVAQKSDVDLCTPNSCNHFGTFKSFLFCANDGRTSTGEEQGGGRNDPFTALCLSDYIIEHEDSVFIDMENFFGNFLGSLEGAHKINQSCSLHPGGLSPFQGGKVDLEGEDDLKSDEGQGSPGDDNRGGTLQFGFGVPIKAQKGTEQNNFFAALSRCLFEFHAVAELLFVENRKKVKGRGGPRKVGQTSKAAEAEEAEEADKTAETDETGRTNRTDKTGELSPLDIAIEEGARGGELKDAFDFYFGGEKGEQNGSETYFVEYELEAHEQGRLNNMKEKIRSKYEQSKCQESNGEDVEKGDAREPPNGWASFSHYMLKKELNENLFTYFHHINKKRNNFSHIFDVYFMYRWKKEEKKFDQLIQKIFQKNFHHYLDQIYSVLREMLLFKKRAEYILVNSSVDDYLYNVFFDEGNNYTLKNMEGVTYRSVVQFVEEEQGALSKSLQEKVDKIIAQKNMHTRGMTDGTTYMVEEATCEDIPGTGKSRKWLPPWGGIKETVLSKKRGKETKGGKCQVGHVGNQEENDDKGVKDGEGGVGATPTNEKAILRVISQQDRIDCMRIHKSLLYIVFVVYRIVHFSYEVLHDMKGAEWSHHSAHKIEEEKEEKNEEKKRRQIVPINTVLFCYKIVKYIYDAFLSYCFFAFRFSCFPKVPCANEFLLSIINDNIFLKKVLQNIHFVFLHHQHLFNLSICEEDIISFKNVELKGDGCLWKRGSNKSVGEQHIKGDHITKSERKDMRDSDVNSSKLPEEGYFLERNGEKKKSTCPPKGPLQCINKMSVLKKIHLYIDKFQINLNFFKNMLVKIYKEKFTRLLQKDTLFMEEQFLISTSKIVNIIFEFFQIQDLCKIAHMDITLRLVDYFFFLINTQVYAFTNEKGRIDEHERKLLYEKFVFTQNSLSFVLRSYGDNCGEQKNHSQQEGNYFLRITDELPISLANLKKNKALFLLLFCKVKQILNAKKGILEMHDAKMVQALLANNPYAYGDENYDAILNEFK</sequence>
<feature type="compositionally biased region" description="Basic and acidic residues" evidence="1">
    <location>
        <begin position="71"/>
        <end position="97"/>
    </location>
</feature>
<keyword evidence="3" id="KW-1185">Reference proteome</keyword>
<name>W7AAE0_9APIC</name>
<reference evidence="2 3" key="1">
    <citation type="submission" date="2013-02" db="EMBL/GenBank/DDBJ databases">
        <title>The Genome Sequence of Plasmodium inui San Antonio 1.</title>
        <authorList>
            <consortium name="The Broad Institute Genome Sequencing Platform"/>
            <consortium name="The Broad Institute Genome Sequencing Center for Infectious Disease"/>
            <person name="Neafsey D."/>
            <person name="Cheeseman I."/>
            <person name="Volkman S."/>
            <person name="Adams J."/>
            <person name="Walker B."/>
            <person name="Young S.K."/>
            <person name="Zeng Q."/>
            <person name="Gargeya S."/>
            <person name="Fitzgerald M."/>
            <person name="Haas B."/>
            <person name="Abouelleil A."/>
            <person name="Alvarado L."/>
            <person name="Arachchi H.M."/>
            <person name="Berlin A.M."/>
            <person name="Chapman S.B."/>
            <person name="Dewar J."/>
            <person name="Goldberg J."/>
            <person name="Griggs A."/>
            <person name="Gujja S."/>
            <person name="Hansen M."/>
            <person name="Howarth C."/>
            <person name="Imamovic A."/>
            <person name="Larimer J."/>
            <person name="McCowan C."/>
            <person name="Murphy C."/>
            <person name="Neiman D."/>
            <person name="Pearson M."/>
            <person name="Priest M."/>
            <person name="Roberts A."/>
            <person name="Saif S."/>
            <person name="Shea T."/>
            <person name="Sisk P."/>
            <person name="Sykes S."/>
            <person name="Wortman J."/>
            <person name="Nusbaum C."/>
            <person name="Birren B."/>
        </authorList>
    </citation>
    <scope>NUCLEOTIDE SEQUENCE [LARGE SCALE GENOMIC DNA]</scope>
    <source>
        <strain evidence="2 3">San Antonio 1</strain>
    </source>
</reference>
<dbReference type="EMBL" id="KI965462">
    <property type="protein sequence ID" value="EUD68670.1"/>
    <property type="molecule type" value="Genomic_DNA"/>
</dbReference>
<feature type="region of interest" description="Disordered" evidence="1">
    <location>
        <begin position="797"/>
        <end position="817"/>
    </location>
</feature>
<feature type="region of interest" description="Disordered" evidence="1">
    <location>
        <begin position="49"/>
        <end position="139"/>
    </location>
</feature>
<evidence type="ECO:0000313" key="2">
    <source>
        <dbReference type="EMBL" id="EUD68670.1"/>
    </source>
</evidence>
<dbReference type="OrthoDB" id="392829at2759"/>
<dbReference type="RefSeq" id="XP_008814900.1">
    <property type="nucleotide sequence ID" value="XM_008816678.1"/>
</dbReference>
<feature type="compositionally biased region" description="Basic and acidic residues" evidence="1">
    <location>
        <begin position="714"/>
        <end position="733"/>
    </location>
</feature>
<evidence type="ECO:0000256" key="1">
    <source>
        <dbReference type="SAM" id="MobiDB-lite"/>
    </source>
</evidence>
<feature type="region of interest" description="Disordered" evidence="1">
    <location>
        <begin position="1017"/>
        <end position="1048"/>
    </location>
</feature>
<organism evidence="2 3">
    <name type="scientific">Plasmodium inui San Antonio 1</name>
    <dbReference type="NCBI Taxonomy" id="1237626"/>
    <lineage>
        <taxon>Eukaryota</taxon>
        <taxon>Sar</taxon>
        <taxon>Alveolata</taxon>
        <taxon>Apicomplexa</taxon>
        <taxon>Aconoidasida</taxon>
        <taxon>Haemosporida</taxon>
        <taxon>Plasmodiidae</taxon>
        <taxon>Plasmodium</taxon>
        <taxon>Plasmodium (Plasmodium)</taxon>
    </lineage>
</organism>
<evidence type="ECO:0000313" key="3">
    <source>
        <dbReference type="Proteomes" id="UP000030640"/>
    </source>
</evidence>
<feature type="compositionally biased region" description="Basic and acidic residues" evidence="1">
    <location>
        <begin position="126"/>
        <end position="136"/>
    </location>
</feature>
<feature type="region of interest" description="Disordered" evidence="1">
    <location>
        <begin position="615"/>
        <end position="646"/>
    </location>
</feature>
<dbReference type="VEuPathDB" id="PlasmoDB:C922_01070"/>